<reference evidence="1 2" key="1">
    <citation type="journal article" date="2002" name="Nucleic Acids Res.">
        <title>Genome sequence of Shigella flexneri 2a: insights into pathogenicity through comparison with genomes of Escherichia coli K12 and O157.</title>
        <authorList>
            <person name="Jin Q."/>
            <person name="Yuan Z."/>
            <person name="Xu J."/>
            <person name="Wang Y."/>
            <person name="Shen Y."/>
            <person name="Lu W."/>
            <person name="Wang J."/>
            <person name="Liu H."/>
            <person name="Yang J."/>
            <person name="Yang F."/>
            <person name="Zhang X."/>
            <person name="Zhang J."/>
            <person name="Yang G."/>
            <person name="Wu H."/>
            <person name="Qu D."/>
            <person name="Dong J."/>
            <person name="Sun L."/>
            <person name="Xue Y."/>
            <person name="Zhao A."/>
            <person name="Gao Y."/>
            <person name="Zhu J."/>
            <person name="Kan B."/>
            <person name="Ding K."/>
            <person name="Chen S."/>
            <person name="Cheng H."/>
            <person name="Yao Z."/>
            <person name="He B."/>
            <person name="Chen R."/>
            <person name="Ma D."/>
            <person name="Qiang B."/>
            <person name="Wen Y."/>
            <person name="Hou Y."/>
            <person name="Yu J."/>
        </authorList>
    </citation>
    <scope>NUCLEOTIDE SEQUENCE [LARGE SCALE GENOMIC DNA]</scope>
    <source>
        <strain evidence="2">301 / Serotype 2a</strain>
    </source>
</reference>
<dbReference type="RefSeq" id="NP_708778.1">
    <property type="nucleotide sequence ID" value="NC_004337.2"/>
</dbReference>
<organism evidence="1 2">
    <name type="scientific">Shigella flexneri</name>
    <dbReference type="NCBI Taxonomy" id="623"/>
    <lineage>
        <taxon>Bacteria</taxon>
        <taxon>Pseudomonadati</taxon>
        <taxon>Pseudomonadota</taxon>
        <taxon>Gammaproteobacteria</taxon>
        <taxon>Enterobacterales</taxon>
        <taxon>Enterobacteriaceae</taxon>
        <taxon>Shigella</taxon>
    </lineage>
</organism>
<dbReference type="PATRIC" id="fig|198214.7.peg.3574"/>
<keyword evidence="2" id="KW-1185">Reference proteome</keyword>
<protein>
    <submittedName>
        <fullName evidence="1">Uncharacterized protein</fullName>
    </submittedName>
</protein>
<dbReference type="GeneID" id="1026592"/>
<evidence type="ECO:0000313" key="1">
    <source>
        <dbReference type="EMBL" id="AAN44485.1"/>
    </source>
</evidence>
<gene>
    <name evidence="1" type="ordered locus">SF3004</name>
</gene>
<proteinExistence type="predicted"/>
<accession>A0A0H2V1S4</accession>
<dbReference type="AlphaFoldDB" id="A0A0H2V1S4"/>
<dbReference type="EMBL" id="AE005674">
    <property type="protein sequence ID" value="AAN44485.1"/>
    <property type="molecule type" value="Genomic_DNA"/>
</dbReference>
<dbReference type="KEGG" id="sfl:SF3004"/>
<dbReference type="PaxDb" id="198214-SF3004"/>
<evidence type="ECO:0000313" key="2">
    <source>
        <dbReference type="Proteomes" id="UP000001006"/>
    </source>
</evidence>
<name>A0A0H2V1S4_SHIFL</name>
<sequence>MDATGNTTVTCLSHKMKYKEVACGKQRMHWLALQFVDENNNPVSGLNVQLEYHPRAMAAELALWARGRHTQFDPTPPPPPVGVTDSQGLVRFDDLY</sequence>
<dbReference type="HOGENOM" id="CLU_2571975_0_0_6"/>
<dbReference type="Proteomes" id="UP000001006">
    <property type="component" value="Chromosome"/>
</dbReference>